<organism evidence="1 2">
    <name type="scientific">Bowmanella yangjiangensis</name>
    <dbReference type="NCBI Taxonomy" id="2811230"/>
    <lineage>
        <taxon>Bacteria</taxon>
        <taxon>Pseudomonadati</taxon>
        <taxon>Pseudomonadota</taxon>
        <taxon>Gammaproteobacteria</taxon>
        <taxon>Alteromonadales</taxon>
        <taxon>Alteromonadaceae</taxon>
        <taxon>Bowmanella</taxon>
    </lineage>
</organism>
<evidence type="ECO:0008006" key="3">
    <source>
        <dbReference type="Google" id="ProtNLM"/>
    </source>
</evidence>
<protein>
    <recommendedName>
        <fullName evidence="3">Prophage protein</fullName>
    </recommendedName>
</protein>
<keyword evidence="2" id="KW-1185">Reference proteome</keyword>
<accession>A0ABS3D3C9</accession>
<reference evidence="1 2" key="1">
    <citation type="submission" date="2021-03" db="EMBL/GenBank/DDBJ databases">
        <title>novel species isolated from a fishpond in China.</title>
        <authorList>
            <person name="Lu H."/>
            <person name="Cai Z."/>
        </authorList>
    </citation>
    <scope>NUCLEOTIDE SEQUENCE [LARGE SCALE GENOMIC DNA]</scope>
    <source>
        <strain evidence="1 2">Y57</strain>
    </source>
</reference>
<dbReference type="EMBL" id="JAFKCS010000076">
    <property type="protein sequence ID" value="MBN7822489.1"/>
    <property type="molecule type" value="Genomic_DNA"/>
</dbReference>
<sequence>MTIKPIEPVEVVRDAEGWFSHPQYFTEPEWNDVDVFTREEFDKYCTERGIETAMTSMESDDFEMHDRYCEDGQCDCSAWEPSRPAGDGWFVLSIHDTEDGPVCVWGRRRQEQQP</sequence>
<name>A0ABS3D3C9_9ALTE</name>
<comment type="caution">
    <text evidence="1">The sequence shown here is derived from an EMBL/GenBank/DDBJ whole genome shotgun (WGS) entry which is preliminary data.</text>
</comment>
<dbReference type="Proteomes" id="UP000663992">
    <property type="component" value="Unassembled WGS sequence"/>
</dbReference>
<dbReference type="RefSeq" id="WP_206596410.1">
    <property type="nucleotide sequence ID" value="NZ_JAFKCS010000076.1"/>
</dbReference>
<proteinExistence type="predicted"/>
<evidence type="ECO:0000313" key="2">
    <source>
        <dbReference type="Proteomes" id="UP000663992"/>
    </source>
</evidence>
<evidence type="ECO:0000313" key="1">
    <source>
        <dbReference type="EMBL" id="MBN7822489.1"/>
    </source>
</evidence>
<gene>
    <name evidence="1" type="ORF">J0A65_21680</name>
</gene>